<sequence>MGFKFNQALRFRRALVGDVFTALQKSANVKIGGGGGALGTPDSARDRAGKRGTNGSRCMAERKRRCKREDESDTDIATENSDRLLWDDQAFLAEVMHELIGRADTDVEGYLRGDKSVGALADIVHDGLVSVWDGPAADHGRVPEGLEKKRIAWV</sequence>
<proteinExistence type="predicted"/>
<evidence type="ECO:0000313" key="2">
    <source>
        <dbReference type="EMBL" id="KAF1917765.1"/>
    </source>
</evidence>
<name>A0A6A5QQ18_AMPQU</name>
<keyword evidence="3" id="KW-1185">Reference proteome</keyword>
<gene>
    <name evidence="2" type="ORF">BDU57DRAFT_494022</name>
</gene>
<dbReference type="Proteomes" id="UP000800096">
    <property type="component" value="Unassembled WGS sequence"/>
</dbReference>
<dbReference type="OrthoDB" id="3735253at2759"/>
<dbReference type="AlphaFoldDB" id="A0A6A5QQ18"/>
<feature type="region of interest" description="Disordered" evidence="1">
    <location>
        <begin position="31"/>
        <end position="74"/>
    </location>
</feature>
<accession>A0A6A5QQ18</accession>
<organism evidence="2 3">
    <name type="scientific">Ampelomyces quisqualis</name>
    <name type="common">Powdery mildew agent</name>
    <dbReference type="NCBI Taxonomy" id="50730"/>
    <lineage>
        <taxon>Eukaryota</taxon>
        <taxon>Fungi</taxon>
        <taxon>Dikarya</taxon>
        <taxon>Ascomycota</taxon>
        <taxon>Pezizomycotina</taxon>
        <taxon>Dothideomycetes</taxon>
        <taxon>Pleosporomycetidae</taxon>
        <taxon>Pleosporales</taxon>
        <taxon>Pleosporineae</taxon>
        <taxon>Phaeosphaeriaceae</taxon>
        <taxon>Ampelomyces</taxon>
    </lineage>
</organism>
<evidence type="ECO:0000256" key="1">
    <source>
        <dbReference type="SAM" id="MobiDB-lite"/>
    </source>
</evidence>
<dbReference type="EMBL" id="ML979134">
    <property type="protein sequence ID" value="KAF1917765.1"/>
    <property type="molecule type" value="Genomic_DNA"/>
</dbReference>
<reference evidence="2" key="1">
    <citation type="journal article" date="2020" name="Stud. Mycol.">
        <title>101 Dothideomycetes genomes: a test case for predicting lifestyles and emergence of pathogens.</title>
        <authorList>
            <person name="Haridas S."/>
            <person name="Albert R."/>
            <person name="Binder M."/>
            <person name="Bloem J."/>
            <person name="Labutti K."/>
            <person name="Salamov A."/>
            <person name="Andreopoulos B."/>
            <person name="Baker S."/>
            <person name="Barry K."/>
            <person name="Bills G."/>
            <person name="Bluhm B."/>
            <person name="Cannon C."/>
            <person name="Castanera R."/>
            <person name="Culley D."/>
            <person name="Daum C."/>
            <person name="Ezra D."/>
            <person name="Gonzalez J."/>
            <person name="Henrissat B."/>
            <person name="Kuo A."/>
            <person name="Liang C."/>
            <person name="Lipzen A."/>
            <person name="Lutzoni F."/>
            <person name="Magnuson J."/>
            <person name="Mondo S."/>
            <person name="Nolan M."/>
            <person name="Ohm R."/>
            <person name="Pangilinan J."/>
            <person name="Park H.-J."/>
            <person name="Ramirez L."/>
            <person name="Alfaro M."/>
            <person name="Sun H."/>
            <person name="Tritt A."/>
            <person name="Yoshinaga Y."/>
            <person name="Zwiers L.-H."/>
            <person name="Turgeon B."/>
            <person name="Goodwin S."/>
            <person name="Spatafora J."/>
            <person name="Crous P."/>
            <person name="Grigoriev I."/>
        </authorList>
    </citation>
    <scope>NUCLEOTIDE SEQUENCE</scope>
    <source>
        <strain evidence="2">HMLAC05119</strain>
    </source>
</reference>
<evidence type="ECO:0000313" key="3">
    <source>
        <dbReference type="Proteomes" id="UP000800096"/>
    </source>
</evidence>
<protein>
    <submittedName>
        <fullName evidence="2">Uncharacterized protein</fullName>
    </submittedName>
</protein>